<dbReference type="Pfam" id="PF02170">
    <property type="entry name" value="PAZ"/>
    <property type="match status" value="1"/>
</dbReference>
<reference evidence="4 5" key="1">
    <citation type="submission" date="2018-11" db="EMBL/GenBank/DDBJ databases">
        <title>Genome sequence of Apiotrichum porosum DSM 27194.</title>
        <authorList>
            <person name="Aliyu H."/>
            <person name="Gorte O."/>
            <person name="Ochsenreither K."/>
        </authorList>
    </citation>
    <scope>NUCLEOTIDE SEQUENCE [LARGE SCALE GENOMIC DNA]</scope>
    <source>
        <strain evidence="4 5">DSM 27194</strain>
    </source>
</reference>
<evidence type="ECO:0000259" key="2">
    <source>
        <dbReference type="PROSITE" id="PS50821"/>
    </source>
</evidence>
<dbReference type="GO" id="GO:0003723">
    <property type="term" value="F:RNA binding"/>
    <property type="evidence" value="ECO:0007669"/>
    <property type="project" value="InterPro"/>
</dbReference>
<dbReference type="InterPro" id="IPR003165">
    <property type="entry name" value="Piwi"/>
</dbReference>
<feature type="compositionally biased region" description="Polar residues" evidence="1">
    <location>
        <begin position="328"/>
        <end position="345"/>
    </location>
</feature>
<dbReference type="Pfam" id="PF16486">
    <property type="entry name" value="ArgoN"/>
    <property type="match status" value="1"/>
</dbReference>
<dbReference type="InterPro" id="IPR036085">
    <property type="entry name" value="PAZ_dom_sf"/>
</dbReference>
<dbReference type="Gene3D" id="3.30.420.10">
    <property type="entry name" value="Ribonuclease H-like superfamily/Ribonuclease H"/>
    <property type="match status" value="1"/>
</dbReference>
<feature type="compositionally biased region" description="Low complexity" evidence="1">
    <location>
        <begin position="350"/>
        <end position="360"/>
    </location>
</feature>
<dbReference type="Gene3D" id="3.40.50.2300">
    <property type="match status" value="1"/>
</dbReference>
<dbReference type="InterPro" id="IPR032472">
    <property type="entry name" value="ArgoL2"/>
</dbReference>
<dbReference type="InterPro" id="IPR003100">
    <property type="entry name" value="PAZ_dom"/>
</dbReference>
<dbReference type="Pfam" id="PF08699">
    <property type="entry name" value="ArgoL1"/>
    <property type="match status" value="1"/>
</dbReference>
<dbReference type="Pfam" id="PF16488">
    <property type="entry name" value="ArgoL2"/>
    <property type="match status" value="1"/>
</dbReference>
<dbReference type="Proteomes" id="UP000279236">
    <property type="component" value="Unassembled WGS sequence"/>
</dbReference>
<feature type="compositionally biased region" description="Basic and acidic residues" evidence="1">
    <location>
        <begin position="66"/>
        <end position="86"/>
    </location>
</feature>
<sequence>MSYNRGPSGPGGGGGWQQRPQYNDRGEQGYDRPDQGYNREPSRDFASPSREPRGPPTDYDAPPRGGYDRGQRGSYNRDERDHRRDQPPQSHRGGFGQRDIPPPSAYSRESALSPDPSSAAGNGGRNHGIGYPPRGRDDSTSLAGTARASAYPPSSHEHGESFYSSDASQRAPSTVSGNPRQSSYQPSASERDDNYYDSTVPSAAATERDSHTPVQREREAMSPNPRGREAAYSPHYEREGSGPRDRADAYSPMRETPRPPAAFSPVPATRDLPPQRQGSANPNSQQREQAFQSFSPAPSSGPRDGSFQAVGSDGRSSRVSYQREGEQSHTPQPEHNSAATVSSGMDISHPPTSSTPATSAGLSDPINLAHKLEALQLTSFYVRPGYAEVGRPINILSNYFAVRPKGGRGKIIYHYDIDINPVVKLTDQKKPRTLLRSVWEQLILDYESNTNEPDWNVALAASAFDGRKNCFTPIKFPIGNETRILTTSLNQNKSITRTSNREGSDDEYHRFRISFKLVAEVDLEAVMEFCRADRRRPTPHAEESCLTGLMATNVLLRDVPSKKYAQVGATGNKFYTIEGAQPLPQGAVVCKGFLQSFRYSNSGLPLLNLDLGFSAFLQSGPALHVVAQILGSGAGGMRGGPAPPSLDQLDERQISILKKKLRGARFTVTHRESPRLHTVISVTLQSAADLYFVIEGNEDKESRRISVAAYYGEYYGCVVTKPRLPCIQYGKRAYIPLEFVRFADFNSLPPTNLTAEQTAAMIKVSAMRPDLRAKTINSWREELAYEKQPKIDAWGLQVNSKMVEIQARVLNPPAINYRGRVARPRDGSWNLRGQQFIRNANRPLRNWAVVSFDRYCDIADMQRYISYLCTRLSALGVSIENPKPPCIAPTDPRNPHNLLTALQQAARAAFQVSKEMPQLIVVILPGKDAWLYETIKKLSFTELNAPVPTQCMQAAKIKNPRGIDAYTDNVAMKVVSKLGGLAHQVPISELPGMVKGKTMILGADLGHVSCQDPFKTNSQPPFRPNSEEPTVACSIATYNADCDAYSAQIRLQEGRSEIIVDLSTMVEEHLRIFAKHNDGEYPERILIFRDGVSEGQYAAALQYEHDAVVKACARIQQGYRPRILVCVCAKRHNTRFFSQQPSDTDRTGNLPAGLVVDRTITHPYAFDFFLQAHAGLVGTARPTHYICLLDELATTPDQLQRLVNGLCFSFARCTRSVSLVPVCYMADLVCQKARLIVQRGEMSITPSETSGGRSGARPPPPPSTSGRSEATSSRFAERVDIHQIQKLMSKNPEMSQVAWWM</sequence>
<dbReference type="PANTHER" id="PTHR22891">
    <property type="entry name" value="EUKARYOTIC TRANSLATION INITIATION FACTOR 2C"/>
    <property type="match status" value="1"/>
</dbReference>
<evidence type="ECO:0000313" key="5">
    <source>
        <dbReference type="Proteomes" id="UP000279236"/>
    </source>
</evidence>
<dbReference type="PROSITE" id="PS50822">
    <property type="entry name" value="PIWI"/>
    <property type="match status" value="1"/>
</dbReference>
<dbReference type="SMART" id="SM00950">
    <property type="entry name" value="Piwi"/>
    <property type="match status" value="1"/>
</dbReference>
<comment type="caution">
    <text evidence="4">The sequence shown here is derived from an EMBL/GenBank/DDBJ whole genome shotgun (WGS) entry which is preliminary data.</text>
</comment>
<dbReference type="OrthoDB" id="10252740at2759"/>
<dbReference type="InterPro" id="IPR012337">
    <property type="entry name" value="RNaseH-like_sf"/>
</dbReference>
<feature type="compositionally biased region" description="Basic and acidic residues" evidence="1">
    <location>
        <begin position="206"/>
        <end position="220"/>
    </location>
</feature>
<dbReference type="PROSITE" id="PS50821">
    <property type="entry name" value="PAZ"/>
    <property type="match status" value="1"/>
</dbReference>
<feature type="domain" description="PAZ" evidence="2">
    <location>
        <begin position="644"/>
        <end position="744"/>
    </location>
</feature>
<feature type="compositionally biased region" description="Basic and acidic residues" evidence="1">
    <location>
        <begin position="22"/>
        <end position="34"/>
    </location>
</feature>
<feature type="compositionally biased region" description="Polar residues" evidence="1">
    <location>
        <begin position="276"/>
        <end position="298"/>
    </location>
</feature>
<dbReference type="EMBL" id="RSCE01000018">
    <property type="protein sequence ID" value="RSH77050.1"/>
    <property type="molecule type" value="Genomic_DNA"/>
</dbReference>
<protein>
    <recommendedName>
        <fullName evidence="6">Piwi domain-containing protein</fullName>
    </recommendedName>
</protein>
<dbReference type="RefSeq" id="XP_028472197.1">
    <property type="nucleotide sequence ID" value="XM_028619328.1"/>
</dbReference>
<feature type="compositionally biased region" description="Polar residues" evidence="1">
    <location>
        <begin position="162"/>
        <end position="188"/>
    </location>
</feature>
<feature type="compositionally biased region" description="Basic and acidic residues" evidence="1">
    <location>
        <begin position="235"/>
        <end position="248"/>
    </location>
</feature>
<name>A0A427XDQ3_9TREE</name>
<gene>
    <name evidence="4" type="ORF">EHS24_003673</name>
</gene>
<dbReference type="InterPro" id="IPR045246">
    <property type="entry name" value="Piwi_ago-like"/>
</dbReference>
<dbReference type="CDD" id="cd02846">
    <property type="entry name" value="PAZ_argonaute_like"/>
    <property type="match status" value="1"/>
</dbReference>
<feature type="region of interest" description="Disordered" evidence="1">
    <location>
        <begin position="1242"/>
        <end position="1273"/>
    </location>
</feature>
<dbReference type="InterPro" id="IPR036397">
    <property type="entry name" value="RNaseH_sf"/>
</dbReference>
<dbReference type="SUPFAM" id="SSF101690">
    <property type="entry name" value="PAZ domain"/>
    <property type="match status" value="1"/>
</dbReference>
<dbReference type="CDD" id="cd04657">
    <property type="entry name" value="Piwi_ago-like"/>
    <property type="match status" value="1"/>
</dbReference>
<evidence type="ECO:0000256" key="1">
    <source>
        <dbReference type="SAM" id="MobiDB-lite"/>
    </source>
</evidence>
<dbReference type="Gene3D" id="2.170.260.10">
    <property type="entry name" value="paz domain"/>
    <property type="match status" value="1"/>
</dbReference>
<organism evidence="4 5">
    <name type="scientific">Apiotrichum porosum</name>
    <dbReference type="NCBI Taxonomy" id="105984"/>
    <lineage>
        <taxon>Eukaryota</taxon>
        <taxon>Fungi</taxon>
        <taxon>Dikarya</taxon>
        <taxon>Basidiomycota</taxon>
        <taxon>Agaricomycotina</taxon>
        <taxon>Tremellomycetes</taxon>
        <taxon>Trichosporonales</taxon>
        <taxon>Trichosporonaceae</taxon>
        <taxon>Apiotrichum</taxon>
    </lineage>
</organism>
<feature type="domain" description="Piwi" evidence="3">
    <location>
        <begin position="919"/>
        <end position="1238"/>
    </location>
</feature>
<accession>A0A427XDQ3</accession>
<dbReference type="Pfam" id="PF16487">
    <property type="entry name" value="ArgoMid"/>
    <property type="match status" value="1"/>
</dbReference>
<dbReference type="InterPro" id="IPR014811">
    <property type="entry name" value="ArgoL1"/>
</dbReference>
<dbReference type="SUPFAM" id="SSF53098">
    <property type="entry name" value="Ribonuclease H-like"/>
    <property type="match status" value="1"/>
</dbReference>
<evidence type="ECO:0000313" key="4">
    <source>
        <dbReference type="EMBL" id="RSH77050.1"/>
    </source>
</evidence>
<dbReference type="GeneID" id="39588216"/>
<keyword evidence="5" id="KW-1185">Reference proteome</keyword>
<dbReference type="STRING" id="105984.A0A427XDQ3"/>
<dbReference type="InterPro" id="IPR032474">
    <property type="entry name" value="Argonaute_N"/>
</dbReference>
<dbReference type="Pfam" id="PF02171">
    <property type="entry name" value="Piwi"/>
    <property type="match status" value="1"/>
</dbReference>
<dbReference type="InterPro" id="IPR032473">
    <property type="entry name" value="Argonaute_Mid_dom"/>
</dbReference>
<evidence type="ECO:0000259" key="3">
    <source>
        <dbReference type="PROSITE" id="PS50822"/>
    </source>
</evidence>
<proteinExistence type="predicted"/>
<evidence type="ECO:0008006" key="6">
    <source>
        <dbReference type="Google" id="ProtNLM"/>
    </source>
</evidence>
<feature type="region of interest" description="Disordered" evidence="1">
    <location>
        <begin position="1"/>
        <end position="361"/>
    </location>
</feature>